<dbReference type="PANTHER" id="PTHR31423">
    <property type="entry name" value="YBAK DOMAIN-CONTAINING PROTEIN"/>
    <property type="match status" value="1"/>
</dbReference>
<dbReference type="EMBL" id="QNRK01000001">
    <property type="protein sequence ID" value="RBP18078.1"/>
    <property type="molecule type" value="Genomic_DNA"/>
</dbReference>
<evidence type="ECO:0000313" key="4">
    <source>
        <dbReference type="Proteomes" id="UP000253529"/>
    </source>
</evidence>
<name>A0A366FTX8_9HYPH</name>
<dbReference type="PANTHER" id="PTHR31423:SF3">
    <property type="entry name" value="PROLYL-TRNA SYNTHETASE ASSOCIATED DOMAIN-CONTAINING PROTEIN 1-RELATED"/>
    <property type="match status" value="1"/>
</dbReference>
<keyword evidence="4" id="KW-1185">Reference proteome</keyword>
<dbReference type="OrthoDB" id="5145315at2"/>
<dbReference type="CDD" id="cd04335">
    <property type="entry name" value="PrdX_deacylase"/>
    <property type="match status" value="1"/>
</dbReference>
<accession>A0A366FTX8</accession>
<dbReference type="AlphaFoldDB" id="A0A366FTX8"/>
<dbReference type="Pfam" id="PF04073">
    <property type="entry name" value="tRNA_edit"/>
    <property type="match status" value="1"/>
</dbReference>
<organism evidence="3 4">
    <name type="scientific">Roseiarcus fermentans</name>
    <dbReference type="NCBI Taxonomy" id="1473586"/>
    <lineage>
        <taxon>Bacteria</taxon>
        <taxon>Pseudomonadati</taxon>
        <taxon>Pseudomonadota</taxon>
        <taxon>Alphaproteobacteria</taxon>
        <taxon>Hyphomicrobiales</taxon>
        <taxon>Roseiarcaceae</taxon>
        <taxon>Roseiarcus</taxon>
    </lineage>
</organism>
<evidence type="ECO:0000259" key="2">
    <source>
        <dbReference type="Pfam" id="PF04073"/>
    </source>
</evidence>
<proteinExistence type="inferred from homology"/>
<protein>
    <submittedName>
        <fullName evidence="3">Ala-tRNA(Pro) hydrolase</fullName>
    </submittedName>
</protein>
<feature type="domain" description="YbaK/aminoacyl-tRNA synthetase-associated" evidence="2">
    <location>
        <begin position="24"/>
        <end position="150"/>
    </location>
</feature>
<evidence type="ECO:0000256" key="1">
    <source>
        <dbReference type="ARBA" id="ARBA00010201"/>
    </source>
</evidence>
<dbReference type="GO" id="GO:0002161">
    <property type="term" value="F:aminoacyl-tRNA deacylase activity"/>
    <property type="evidence" value="ECO:0007669"/>
    <property type="project" value="InterPro"/>
</dbReference>
<dbReference type="Gene3D" id="3.90.960.10">
    <property type="entry name" value="YbaK/aminoacyl-tRNA synthetase-associated domain"/>
    <property type="match status" value="1"/>
</dbReference>
<dbReference type="FunFam" id="3.90.960.10:FF:000005">
    <property type="entry name" value="Putative prolyl-tRNA synthetase"/>
    <property type="match status" value="1"/>
</dbReference>
<comment type="similarity">
    <text evidence="1">Belongs to the PRORSD1 family.</text>
</comment>
<dbReference type="InterPro" id="IPR036754">
    <property type="entry name" value="YbaK/aa-tRNA-synt-asso_dom_sf"/>
</dbReference>
<evidence type="ECO:0000313" key="3">
    <source>
        <dbReference type="EMBL" id="RBP18078.1"/>
    </source>
</evidence>
<dbReference type="SUPFAM" id="SSF55826">
    <property type="entry name" value="YbaK/ProRS associated domain"/>
    <property type="match status" value="1"/>
</dbReference>
<keyword evidence="3" id="KW-0378">Hydrolase</keyword>
<sequence length="171" mass="18337">MPASPEDLLAYLETLGVATTTVDHPPVFTVEGSQELRGKIPGGHAKNLFVKDKKSRLFLLVLGEETEVDLKRVHEKIGGQGRVSFGSGDLLEAVWGVRPGAVTPFGAINDEAGRVTVVLDQAMMAHERLNFHPLVNTRTTGLASADLVRFLRATGHEPLVVALAAHAEAVE</sequence>
<comment type="caution">
    <text evidence="3">The sequence shown here is derived from an EMBL/GenBank/DDBJ whole genome shotgun (WGS) entry which is preliminary data.</text>
</comment>
<dbReference type="RefSeq" id="WP_113887160.1">
    <property type="nucleotide sequence ID" value="NZ_QNRK01000001.1"/>
</dbReference>
<reference evidence="3 4" key="1">
    <citation type="submission" date="2018-06" db="EMBL/GenBank/DDBJ databases">
        <title>Genomic Encyclopedia of Type Strains, Phase IV (KMG-IV): sequencing the most valuable type-strain genomes for metagenomic binning, comparative biology and taxonomic classification.</title>
        <authorList>
            <person name="Goeker M."/>
        </authorList>
    </citation>
    <scope>NUCLEOTIDE SEQUENCE [LARGE SCALE GENOMIC DNA]</scope>
    <source>
        <strain evidence="3 4">DSM 24875</strain>
    </source>
</reference>
<dbReference type="InterPro" id="IPR040285">
    <property type="entry name" value="ProX/PRXD1"/>
</dbReference>
<dbReference type="InterPro" id="IPR007214">
    <property type="entry name" value="YbaK/aa-tRNA-synth-assoc-dom"/>
</dbReference>
<gene>
    <name evidence="3" type="ORF">DFR50_10120</name>
</gene>
<dbReference type="Proteomes" id="UP000253529">
    <property type="component" value="Unassembled WGS sequence"/>
</dbReference>